<dbReference type="SUPFAM" id="SSF48464">
    <property type="entry name" value="ENTH/VHS domain"/>
    <property type="match status" value="1"/>
</dbReference>
<feature type="compositionally biased region" description="Basic and acidic residues" evidence="3">
    <location>
        <begin position="633"/>
        <end position="644"/>
    </location>
</feature>
<dbReference type="CDD" id="cd16983">
    <property type="entry name" value="CID_SCAF8_like"/>
    <property type="match status" value="1"/>
</dbReference>
<feature type="compositionally biased region" description="Basic and acidic residues" evidence="3">
    <location>
        <begin position="1245"/>
        <end position="1284"/>
    </location>
</feature>
<dbReference type="InterPro" id="IPR035979">
    <property type="entry name" value="RBD_domain_sf"/>
</dbReference>
<dbReference type="InterPro" id="IPR000504">
    <property type="entry name" value="RRM_dom"/>
</dbReference>
<proteinExistence type="predicted"/>
<name>A0A6G0T5Z6_APHGL</name>
<dbReference type="Proteomes" id="UP000475862">
    <property type="component" value="Unassembled WGS sequence"/>
</dbReference>
<dbReference type="SMART" id="SM00582">
    <property type="entry name" value="RPR"/>
    <property type="match status" value="1"/>
</dbReference>
<feature type="compositionally biased region" description="Polar residues" evidence="3">
    <location>
        <begin position="787"/>
        <end position="812"/>
    </location>
</feature>
<evidence type="ECO:0000256" key="1">
    <source>
        <dbReference type="ARBA" id="ARBA00022884"/>
    </source>
</evidence>
<feature type="compositionally biased region" description="Polar residues" evidence="3">
    <location>
        <begin position="1403"/>
        <end position="1418"/>
    </location>
</feature>
<feature type="compositionally biased region" description="Basic and acidic residues" evidence="3">
    <location>
        <begin position="912"/>
        <end position="953"/>
    </location>
</feature>
<feature type="compositionally biased region" description="Basic and acidic residues" evidence="3">
    <location>
        <begin position="464"/>
        <end position="480"/>
    </location>
</feature>
<dbReference type="PANTHER" id="PTHR23140:SF4">
    <property type="entry name" value="PROTEIN CBR-NRD-1"/>
    <property type="match status" value="1"/>
</dbReference>
<dbReference type="InterPro" id="IPR006569">
    <property type="entry name" value="CID_dom"/>
</dbReference>
<keyword evidence="7" id="KW-1185">Reference proteome</keyword>
<dbReference type="OrthoDB" id="79367at2759"/>
<evidence type="ECO:0000313" key="6">
    <source>
        <dbReference type="EMBL" id="KAE9526678.1"/>
    </source>
</evidence>
<feature type="compositionally biased region" description="Basic and acidic residues" evidence="3">
    <location>
        <begin position="1419"/>
        <end position="1441"/>
    </location>
</feature>
<protein>
    <recommendedName>
        <fullName evidence="8">CID domain-containing protein</fullName>
    </recommendedName>
</protein>
<feature type="region of interest" description="Disordered" evidence="3">
    <location>
        <begin position="912"/>
        <end position="956"/>
    </location>
</feature>
<evidence type="ECO:0000256" key="2">
    <source>
        <dbReference type="PROSITE-ProRule" id="PRU00176"/>
    </source>
</evidence>
<dbReference type="SMART" id="SM00360">
    <property type="entry name" value="RRM"/>
    <property type="match status" value="1"/>
</dbReference>
<feature type="compositionally biased region" description="Polar residues" evidence="3">
    <location>
        <begin position="1460"/>
        <end position="1469"/>
    </location>
</feature>
<evidence type="ECO:0000259" key="4">
    <source>
        <dbReference type="PROSITE" id="PS50102"/>
    </source>
</evidence>
<dbReference type="EMBL" id="VYZN01000054">
    <property type="protein sequence ID" value="KAE9526678.1"/>
    <property type="molecule type" value="Genomic_DNA"/>
</dbReference>
<feature type="domain" description="CID" evidence="5">
    <location>
        <begin position="1"/>
        <end position="139"/>
    </location>
</feature>
<evidence type="ECO:0000313" key="7">
    <source>
        <dbReference type="Proteomes" id="UP000475862"/>
    </source>
</evidence>
<feature type="compositionally biased region" description="Basic and acidic residues" evidence="3">
    <location>
        <begin position="1205"/>
        <end position="1217"/>
    </location>
</feature>
<dbReference type="InterPro" id="IPR051485">
    <property type="entry name" value="SR-CTD_assoc_factor"/>
</dbReference>
<dbReference type="InterPro" id="IPR008942">
    <property type="entry name" value="ENTH_VHS"/>
</dbReference>
<feature type="compositionally biased region" description="Basic and acidic residues" evidence="3">
    <location>
        <begin position="875"/>
        <end position="896"/>
    </location>
</feature>
<feature type="region of interest" description="Disordered" evidence="3">
    <location>
        <begin position="632"/>
        <end position="654"/>
    </location>
</feature>
<dbReference type="GO" id="GO:0005634">
    <property type="term" value="C:nucleus"/>
    <property type="evidence" value="ECO:0007669"/>
    <property type="project" value="TreeGrafter"/>
</dbReference>
<dbReference type="Pfam" id="PF04818">
    <property type="entry name" value="CID"/>
    <property type="match status" value="1"/>
</dbReference>
<dbReference type="Pfam" id="PF00076">
    <property type="entry name" value="RRM_1"/>
    <property type="match status" value="1"/>
</dbReference>
<accession>A0A6G0T5Z6</accession>
<keyword evidence="1 2" id="KW-0694">RNA-binding</keyword>
<feature type="compositionally biased region" description="Basic and acidic residues" evidence="3">
    <location>
        <begin position="1155"/>
        <end position="1172"/>
    </location>
</feature>
<feature type="compositionally biased region" description="Basic and acidic residues" evidence="3">
    <location>
        <begin position="1335"/>
        <end position="1355"/>
    </location>
</feature>
<feature type="compositionally biased region" description="Gly residues" evidence="3">
    <location>
        <begin position="1052"/>
        <end position="1069"/>
    </location>
</feature>
<dbReference type="PROSITE" id="PS50102">
    <property type="entry name" value="RRM"/>
    <property type="match status" value="1"/>
</dbReference>
<dbReference type="Gene3D" id="1.25.40.90">
    <property type="match status" value="1"/>
</dbReference>
<evidence type="ECO:0000256" key="3">
    <source>
        <dbReference type="SAM" id="MobiDB-lite"/>
    </source>
</evidence>
<organism evidence="6 7">
    <name type="scientific">Aphis glycines</name>
    <name type="common">Soybean aphid</name>
    <dbReference type="NCBI Taxonomy" id="307491"/>
    <lineage>
        <taxon>Eukaryota</taxon>
        <taxon>Metazoa</taxon>
        <taxon>Ecdysozoa</taxon>
        <taxon>Arthropoda</taxon>
        <taxon>Hexapoda</taxon>
        <taxon>Insecta</taxon>
        <taxon>Pterygota</taxon>
        <taxon>Neoptera</taxon>
        <taxon>Paraneoptera</taxon>
        <taxon>Hemiptera</taxon>
        <taxon>Sternorrhyncha</taxon>
        <taxon>Aphidomorpha</taxon>
        <taxon>Aphidoidea</taxon>
        <taxon>Aphididae</taxon>
        <taxon>Aphidini</taxon>
        <taxon>Aphis</taxon>
        <taxon>Aphis</taxon>
    </lineage>
</organism>
<feature type="region of interest" description="Disordered" evidence="3">
    <location>
        <begin position="787"/>
        <end position="896"/>
    </location>
</feature>
<reference evidence="6 7" key="1">
    <citation type="submission" date="2019-08" db="EMBL/GenBank/DDBJ databases">
        <title>The genome of the soybean aphid Biotype 1, its phylome, world population structure and adaptation to the North American continent.</title>
        <authorList>
            <person name="Giordano R."/>
            <person name="Donthu R.K."/>
            <person name="Hernandez A.G."/>
            <person name="Wright C.L."/>
            <person name="Zimin A.V."/>
        </authorList>
    </citation>
    <scope>NUCLEOTIDE SEQUENCE [LARGE SCALE GENOMIC DNA]</scope>
    <source>
        <tissue evidence="6">Whole aphids</tissue>
    </source>
</reference>
<evidence type="ECO:0008006" key="8">
    <source>
        <dbReference type="Google" id="ProtNLM"/>
    </source>
</evidence>
<feature type="region of interest" description="Disordered" evidence="3">
    <location>
        <begin position="433"/>
        <end position="487"/>
    </location>
</feature>
<feature type="compositionally biased region" description="Low complexity" evidence="3">
    <location>
        <begin position="1369"/>
        <end position="1380"/>
    </location>
</feature>
<dbReference type="SUPFAM" id="SSF54928">
    <property type="entry name" value="RNA-binding domain, RBD"/>
    <property type="match status" value="1"/>
</dbReference>
<sequence length="1571" mass="180307">MEAVKAFTFELYSIMDMKPPISKAKMTAITRNAIKAIKLYKHVVQCVEKFIQKCKPEYKIPGLYVIDSIVRQSRHQFGNDKDVFAPRFARNLKLTFTHLFACPEEDKSKVIRVLNLWQKNAVFTTDIIQPIFDLAANPDFGEHSQMNPLTSMDNSPKLSVKTDLFKIQDNTQVKDDTSKNFDNLQSTDIENKQIDPAILEHIQAIQSLLKKQPSHLQQLSTSPQVKKSDTVKLFDKKILDYDYGDDEDEMLNQSPVFQQQQHQSATIDGIDRSLGTKLFQKLKSTLTRKVNNNALFILKSMQFRNLLNNPEVLRTLRNVEGLMSTQSKQLAELDKLKEMRKEAEFDKHLAQTVQLTYILFQNLPFASECELKPAPVVSQAVGMMSNPYVNQLFSTQMYQQQPLMSLESHHKPLTQIISYDDPNQSKQPEVIDLDHIASPPQNKRDSRRDGYSLGPSRKRSPRKSSRERQREREKEREKDRERRKKYLPPFKKNHLAVVSTTLWVGHLSKLIHQDDLYGLFQPIGDIVSLNLISPRGCAFLCMNRRQDAARIMSKYQGERLQGKPMTIAWAPGQAMKDKEWKDYWEIDDGVSYIPWEKLNKDIDYDELEVGGMLDEDTMPEWLKTHLKNLRTSKKNEKKEEEKLSEGIQQPLNTSNYFDPQGVQSPSVQNMQMSPAQNNQPNQINFNMPQTMSMPNPFGINPRLINPMMNPMMPGTMAPMGMGHPSMMMMNRMPSPFGPPPNMPIMGNPQQMAMSNDAQKPLGVPPDMMMSFPFGMNLPSQTAAISSGQTMMGINPPTVTSGTSTAPTLSQNTSHKDSLNTSNPPPNQLDPSTLMQFNLPPPPTLPNLSDFARITSNSNIGNDKYDPNTLGNSEPEDSKDSDRNIERDDRIHGLDHRNRSYDNRERIDRFTDRDIKNDRGRRDDLSQRQDPRNRIKGPEQRERKSSRWGDKVNEEVDNPNNIDRLSVKEGLGITQVPNIPQLDNVKDILIPNNSLHQILDHVMQDNMGNPPFQPGMFGPNNGPLPNQMFNMPPQNFPQDGPRPPLMDNGNMRGRGGWNRGGRGGFRGRGGYNPPNWDNNNGPPNWDTNSGPNWDNNGPPPVWQNQSMNRGGMMGRGNLRPPLMQNVMGRGRDNWVDNNLPANRGSRDSDNWVGRGSGRDSDKWGSRGGGRDSDGWGGRGRLSPWRGNGNRRRNEDWEGPNQQKRWRRDDNPEWDEQQKPWKRGTMNEEEERQNNKQGSQWAASKLKNRDNNDERSKKPSKWGDKESDDNTKEDQWNKKSTEHTSSIDETNVEESPHQTSAPMDLDNYESEGVDNIEQLQKVQEQEQETVNSNMTFKQHDEIENKEDQKETQEHHELSVYADSNNEDKNIEQNNEEQLNKNQPFGDYQNDFTNNSQELFHDNIKETQQNSQKTSINNFEQQHLETKLHDDYQSHKEYQNDSKDNFNSQQENEIRQTNEEFEQNVQFKSDYSSMKDENDQPNNHQSFNEESFNNSNNEECSVNAIVSQVDKANKDMNIEEKSCAPCDDFYFGGDSESSINIEQQNNEILPIEETVNISTDNEMNDINTTELNQS</sequence>
<dbReference type="FunFam" id="1.25.40.90:FF:000004">
    <property type="entry name" value="splicing factor, arginine/serine-rich 15"/>
    <property type="match status" value="1"/>
</dbReference>
<comment type="caution">
    <text evidence="6">The sequence shown here is derived from an EMBL/GenBank/DDBJ whole genome shotgun (WGS) entry which is preliminary data.</text>
</comment>
<feature type="domain" description="RRM" evidence="4">
    <location>
        <begin position="500"/>
        <end position="572"/>
    </location>
</feature>
<dbReference type="PANTHER" id="PTHR23140">
    <property type="entry name" value="RNA PROCESSING PROTEIN LD23810P"/>
    <property type="match status" value="1"/>
</dbReference>
<feature type="region of interest" description="Disordered" evidence="3">
    <location>
        <begin position="1052"/>
        <end position="1492"/>
    </location>
</feature>
<evidence type="ECO:0000259" key="5">
    <source>
        <dbReference type="PROSITE" id="PS51391"/>
    </source>
</evidence>
<feature type="compositionally biased region" description="Low complexity" evidence="3">
    <location>
        <begin position="1071"/>
        <end position="1087"/>
    </location>
</feature>
<feature type="compositionally biased region" description="Low complexity" evidence="3">
    <location>
        <begin position="1479"/>
        <end position="1492"/>
    </location>
</feature>
<gene>
    <name evidence="6" type="ORF">AGLY_013326</name>
</gene>
<dbReference type="InterPro" id="IPR012677">
    <property type="entry name" value="Nucleotide-bd_a/b_plait_sf"/>
</dbReference>
<dbReference type="PROSITE" id="PS51391">
    <property type="entry name" value="CID"/>
    <property type="match status" value="1"/>
</dbReference>
<dbReference type="Gene3D" id="3.30.70.330">
    <property type="match status" value="1"/>
</dbReference>
<dbReference type="GO" id="GO:0003723">
    <property type="term" value="F:RNA binding"/>
    <property type="evidence" value="ECO:0007669"/>
    <property type="project" value="UniProtKB-UniRule"/>
</dbReference>